<evidence type="ECO:0000256" key="5">
    <source>
        <dbReference type="ARBA" id="ARBA00022989"/>
    </source>
</evidence>
<evidence type="ECO:0000256" key="3">
    <source>
        <dbReference type="ARBA" id="ARBA00022475"/>
    </source>
</evidence>
<feature type="transmembrane region" description="Helical" evidence="7">
    <location>
        <begin position="238"/>
        <end position="259"/>
    </location>
</feature>
<dbReference type="KEGG" id="lse:F1C12_03660"/>
<organism evidence="9 10">
    <name type="scientific">Leifsonia shinshuensis</name>
    <dbReference type="NCBI Taxonomy" id="150026"/>
    <lineage>
        <taxon>Bacteria</taxon>
        <taxon>Bacillati</taxon>
        <taxon>Actinomycetota</taxon>
        <taxon>Actinomycetes</taxon>
        <taxon>Micrococcales</taxon>
        <taxon>Microbacteriaceae</taxon>
        <taxon>Leifsonia</taxon>
    </lineage>
</organism>
<evidence type="ECO:0000259" key="8">
    <source>
        <dbReference type="PROSITE" id="PS50850"/>
    </source>
</evidence>
<gene>
    <name evidence="9" type="ORF">F1C12_03660</name>
</gene>
<dbReference type="Pfam" id="PF05977">
    <property type="entry name" value="MFS_3"/>
    <property type="match status" value="1"/>
</dbReference>
<feature type="transmembrane region" description="Helical" evidence="7">
    <location>
        <begin position="271"/>
        <end position="289"/>
    </location>
</feature>
<keyword evidence="6 7" id="KW-0472">Membrane</keyword>
<dbReference type="Gene3D" id="1.20.1250.20">
    <property type="entry name" value="MFS general substrate transporter like domains"/>
    <property type="match status" value="2"/>
</dbReference>
<evidence type="ECO:0000256" key="2">
    <source>
        <dbReference type="ARBA" id="ARBA00022448"/>
    </source>
</evidence>
<dbReference type="AlphaFoldDB" id="A0A7G6Y757"/>
<keyword evidence="5 7" id="KW-1133">Transmembrane helix</keyword>
<dbReference type="InterPro" id="IPR010290">
    <property type="entry name" value="TM_effector"/>
</dbReference>
<feature type="transmembrane region" description="Helical" evidence="7">
    <location>
        <begin position="327"/>
        <end position="347"/>
    </location>
</feature>
<accession>A0A7G6Y757</accession>
<feature type="transmembrane region" description="Helical" evidence="7">
    <location>
        <begin position="402"/>
        <end position="422"/>
    </location>
</feature>
<reference evidence="10" key="1">
    <citation type="submission" date="2019-09" db="EMBL/GenBank/DDBJ databases">
        <title>Antimicrobial potential of Antarctic Bacteria.</title>
        <authorList>
            <person name="Benaud N."/>
            <person name="Edwards R.J."/>
            <person name="Ferrari B.C."/>
        </authorList>
    </citation>
    <scope>NUCLEOTIDE SEQUENCE [LARGE SCALE GENOMIC DNA]</scope>
    <source>
        <strain evidence="10">INR9</strain>
    </source>
</reference>
<evidence type="ECO:0000256" key="6">
    <source>
        <dbReference type="ARBA" id="ARBA00023136"/>
    </source>
</evidence>
<feature type="transmembrane region" description="Helical" evidence="7">
    <location>
        <begin position="56"/>
        <end position="78"/>
    </location>
</feature>
<dbReference type="InterPro" id="IPR020846">
    <property type="entry name" value="MFS_dom"/>
</dbReference>
<feature type="transmembrane region" description="Helical" evidence="7">
    <location>
        <begin position="378"/>
        <end position="396"/>
    </location>
</feature>
<keyword evidence="2" id="KW-0813">Transport</keyword>
<evidence type="ECO:0000256" key="4">
    <source>
        <dbReference type="ARBA" id="ARBA00022692"/>
    </source>
</evidence>
<dbReference type="InterPro" id="IPR036259">
    <property type="entry name" value="MFS_trans_sf"/>
</dbReference>
<name>A0A7G6Y757_9MICO</name>
<evidence type="ECO:0000256" key="1">
    <source>
        <dbReference type="ARBA" id="ARBA00004651"/>
    </source>
</evidence>
<keyword evidence="4 7" id="KW-0812">Transmembrane</keyword>
<evidence type="ECO:0000313" key="9">
    <source>
        <dbReference type="EMBL" id="QNE34322.1"/>
    </source>
</evidence>
<dbReference type="RefSeq" id="WP_185277488.1">
    <property type="nucleotide sequence ID" value="NZ_CP043641.1"/>
</dbReference>
<evidence type="ECO:0000313" key="10">
    <source>
        <dbReference type="Proteomes" id="UP000515511"/>
    </source>
</evidence>
<feature type="domain" description="Major facilitator superfamily (MFS) profile" evidence="8">
    <location>
        <begin position="174"/>
        <end position="428"/>
    </location>
</feature>
<dbReference type="SUPFAM" id="SSF103473">
    <property type="entry name" value="MFS general substrate transporter"/>
    <property type="match status" value="1"/>
</dbReference>
<dbReference type="EMBL" id="CP043641">
    <property type="protein sequence ID" value="QNE34322.1"/>
    <property type="molecule type" value="Genomic_DNA"/>
</dbReference>
<dbReference type="Proteomes" id="UP000515511">
    <property type="component" value="Chromosome"/>
</dbReference>
<comment type="subcellular location">
    <subcellularLocation>
        <location evidence="1">Cell membrane</location>
        <topology evidence="1">Multi-pass membrane protein</topology>
    </subcellularLocation>
</comment>
<dbReference type="PROSITE" id="PS50850">
    <property type="entry name" value="MFS"/>
    <property type="match status" value="1"/>
</dbReference>
<protein>
    <submittedName>
        <fullName evidence="9">MFS transporter</fullName>
    </submittedName>
</protein>
<dbReference type="CDD" id="cd06173">
    <property type="entry name" value="MFS_MefA_like"/>
    <property type="match status" value="1"/>
</dbReference>
<dbReference type="GO" id="GO:0022857">
    <property type="term" value="F:transmembrane transporter activity"/>
    <property type="evidence" value="ECO:0007669"/>
    <property type="project" value="InterPro"/>
</dbReference>
<sequence>MDDDADPAPAVVARPREVLRQKAFALFWSASTVRAFGSAISGVAFNVLIVSVLHASAVQISVLSALSVVPYLFLGLIVGALMDRRRRQRTLVLTSVGRAIALAAIPVLILTGTLGFWSVAIVTLVLGVLVLFADSAAQPLLPRLVSRDSLIMANARLGQSETVAGTAGPAVGGALLTLLGAPLLFAFDAVLTAVSAVLQSRIRVDEPPPAPREPGRHIGHDIADGMRYTYRHRTLRPLALSIHTWFLGNSIVTTVFAVFALRQLQLQPWEYGLALAFGGLGGFLGALIAPRLGTSLGAGRAIFLARALVVVPWLALAAVPLSPADDGVALVAFVSAAQFVYCLAMGVEDPNDTGYRQSVAPDAIQGRMNSTIRTVNRVVFFVGALLAGLLATLLGYRLTIGIGAIVFFLAALIVLFSPLFVARHGEQL</sequence>
<dbReference type="PANTHER" id="PTHR23513">
    <property type="entry name" value="INTEGRAL MEMBRANE EFFLUX PROTEIN-RELATED"/>
    <property type="match status" value="1"/>
</dbReference>
<evidence type="ECO:0000256" key="7">
    <source>
        <dbReference type="SAM" id="Phobius"/>
    </source>
</evidence>
<proteinExistence type="predicted"/>
<dbReference type="GO" id="GO:0005886">
    <property type="term" value="C:plasma membrane"/>
    <property type="evidence" value="ECO:0007669"/>
    <property type="project" value="UniProtKB-SubCell"/>
</dbReference>
<keyword evidence="3" id="KW-1003">Cell membrane</keyword>
<dbReference type="PANTHER" id="PTHR23513:SF6">
    <property type="entry name" value="MAJOR FACILITATOR SUPERFAMILY ASSOCIATED DOMAIN-CONTAINING PROTEIN"/>
    <property type="match status" value="1"/>
</dbReference>
<feature type="transmembrane region" description="Helical" evidence="7">
    <location>
        <begin position="301"/>
        <end position="321"/>
    </location>
</feature>
<feature type="transmembrane region" description="Helical" evidence="7">
    <location>
        <begin position="115"/>
        <end position="133"/>
    </location>
</feature>
<feature type="transmembrane region" description="Helical" evidence="7">
    <location>
        <begin position="24"/>
        <end position="50"/>
    </location>
</feature>